<dbReference type="Pfam" id="PF01553">
    <property type="entry name" value="Acyltransferase"/>
    <property type="match status" value="1"/>
</dbReference>
<evidence type="ECO:0000313" key="7">
    <source>
        <dbReference type="Proteomes" id="UP000199406"/>
    </source>
</evidence>
<evidence type="ECO:0000256" key="1">
    <source>
        <dbReference type="ARBA" id="ARBA00022679"/>
    </source>
</evidence>
<evidence type="ECO:0000259" key="5">
    <source>
        <dbReference type="SMART" id="SM00563"/>
    </source>
</evidence>
<accession>A0A1G7KIS2</accession>
<dbReference type="OrthoDB" id="9806008at2"/>
<keyword evidence="7" id="KW-1185">Reference proteome</keyword>
<dbReference type="PANTHER" id="PTHR10434">
    <property type="entry name" value="1-ACYL-SN-GLYCEROL-3-PHOSPHATE ACYLTRANSFERASE"/>
    <property type="match status" value="1"/>
</dbReference>
<organism evidence="6 7">
    <name type="scientific">Blastococcus aurantiacus</name>
    <dbReference type="NCBI Taxonomy" id="1550231"/>
    <lineage>
        <taxon>Bacteria</taxon>
        <taxon>Bacillati</taxon>
        <taxon>Actinomycetota</taxon>
        <taxon>Actinomycetes</taxon>
        <taxon>Geodermatophilales</taxon>
        <taxon>Geodermatophilaceae</taxon>
        <taxon>Blastococcus</taxon>
    </lineage>
</organism>
<keyword evidence="4" id="KW-0812">Transmembrane</keyword>
<keyword evidence="1 6" id="KW-0808">Transferase</keyword>
<dbReference type="InterPro" id="IPR002123">
    <property type="entry name" value="Plipid/glycerol_acylTrfase"/>
</dbReference>
<dbReference type="EMBL" id="FNBT01000003">
    <property type="protein sequence ID" value="SDF36934.1"/>
    <property type="molecule type" value="Genomic_DNA"/>
</dbReference>
<evidence type="ECO:0000256" key="4">
    <source>
        <dbReference type="SAM" id="Phobius"/>
    </source>
</evidence>
<dbReference type="GO" id="GO:0005886">
    <property type="term" value="C:plasma membrane"/>
    <property type="evidence" value="ECO:0007669"/>
    <property type="project" value="TreeGrafter"/>
</dbReference>
<name>A0A1G7KIS2_9ACTN</name>
<feature type="transmembrane region" description="Helical" evidence="4">
    <location>
        <begin position="46"/>
        <end position="65"/>
    </location>
</feature>
<feature type="region of interest" description="Disordered" evidence="3">
    <location>
        <begin position="265"/>
        <end position="289"/>
    </location>
</feature>
<sequence length="289" mass="31514">MGQITGTGGDPVAEERSSVGTVSAGAPPVTRPGSRRPGKWRTRGRIGWAFWLCIAVVFPASKLMFAIRYRHGERFPAQGPVLLVANHVSILDPLACARLVFDHGRMPHFLAKESVFKGLAGTILRSAGQIPVARYSSDAVGALSAAQDDLAAGNVVVIYPEGSVTRDPNWWPMEARTGAARLALTTDAVVLPVAQWGPQRLHDYHARKLHLRLRTPTEYLVGEPIDLSRLRAELRAGRPLTTDVLRETTDLMMGRVRDQLAELRGEPAPALFHPRPRRELPGDLPGDAA</sequence>
<dbReference type="SMART" id="SM00563">
    <property type="entry name" value="PlsC"/>
    <property type="match status" value="1"/>
</dbReference>
<evidence type="ECO:0000313" key="6">
    <source>
        <dbReference type="EMBL" id="SDF36934.1"/>
    </source>
</evidence>
<protein>
    <submittedName>
        <fullName evidence="6">1-acyl-sn-glycerol-3-phosphate acyltransferases</fullName>
    </submittedName>
</protein>
<dbReference type="GO" id="GO:0006654">
    <property type="term" value="P:phosphatidic acid biosynthetic process"/>
    <property type="evidence" value="ECO:0007669"/>
    <property type="project" value="TreeGrafter"/>
</dbReference>
<keyword evidence="4" id="KW-1133">Transmembrane helix</keyword>
<evidence type="ECO:0000256" key="2">
    <source>
        <dbReference type="ARBA" id="ARBA00023315"/>
    </source>
</evidence>
<evidence type="ECO:0000256" key="3">
    <source>
        <dbReference type="SAM" id="MobiDB-lite"/>
    </source>
</evidence>
<feature type="domain" description="Phospholipid/glycerol acyltransferase" evidence="5">
    <location>
        <begin position="81"/>
        <end position="198"/>
    </location>
</feature>
<feature type="region of interest" description="Disordered" evidence="3">
    <location>
        <begin position="1"/>
        <end position="39"/>
    </location>
</feature>
<dbReference type="Proteomes" id="UP000199406">
    <property type="component" value="Unassembled WGS sequence"/>
</dbReference>
<dbReference type="STRING" id="1550231.SAMN05660662_1888"/>
<reference evidence="7" key="1">
    <citation type="submission" date="2016-10" db="EMBL/GenBank/DDBJ databases">
        <authorList>
            <person name="Varghese N."/>
            <person name="Submissions S."/>
        </authorList>
    </citation>
    <scope>NUCLEOTIDE SEQUENCE [LARGE SCALE GENOMIC DNA]</scope>
    <source>
        <strain evidence="7">DSM 44268</strain>
    </source>
</reference>
<dbReference type="SUPFAM" id="SSF69593">
    <property type="entry name" value="Glycerol-3-phosphate (1)-acyltransferase"/>
    <property type="match status" value="1"/>
</dbReference>
<keyword evidence="2 6" id="KW-0012">Acyltransferase</keyword>
<keyword evidence="4" id="KW-0472">Membrane</keyword>
<proteinExistence type="predicted"/>
<dbReference type="RefSeq" id="WP_091765126.1">
    <property type="nucleotide sequence ID" value="NZ_FNBT01000003.1"/>
</dbReference>
<dbReference type="PANTHER" id="PTHR10434:SF55">
    <property type="entry name" value="POSSIBLE ACYLTRANSFERASE"/>
    <property type="match status" value="1"/>
</dbReference>
<dbReference type="CDD" id="cd07989">
    <property type="entry name" value="LPLAT_AGPAT-like"/>
    <property type="match status" value="1"/>
</dbReference>
<dbReference type="AlphaFoldDB" id="A0A1G7KIS2"/>
<dbReference type="GO" id="GO:0003841">
    <property type="term" value="F:1-acylglycerol-3-phosphate O-acyltransferase activity"/>
    <property type="evidence" value="ECO:0007669"/>
    <property type="project" value="TreeGrafter"/>
</dbReference>
<gene>
    <name evidence="6" type="ORF">SAMN05660662_1888</name>
</gene>